<dbReference type="OrthoDB" id="1523883at2759"/>
<dbReference type="SUPFAM" id="SSF53335">
    <property type="entry name" value="S-adenosyl-L-methionine-dependent methyltransferases"/>
    <property type="match status" value="1"/>
</dbReference>
<dbReference type="InterPro" id="IPR029063">
    <property type="entry name" value="SAM-dependent_MTases_sf"/>
</dbReference>
<keyword evidence="1" id="KW-0808">Transferase</keyword>
<organism evidence="1 2">
    <name type="scientific">Morella rubra</name>
    <name type="common">Chinese bayberry</name>
    <dbReference type="NCBI Taxonomy" id="262757"/>
    <lineage>
        <taxon>Eukaryota</taxon>
        <taxon>Viridiplantae</taxon>
        <taxon>Streptophyta</taxon>
        <taxon>Embryophyta</taxon>
        <taxon>Tracheophyta</taxon>
        <taxon>Spermatophyta</taxon>
        <taxon>Magnoliopsida</taxon>
        <taxon>eudicotyledons</taxon>
        <taxon>Gunneridae</taxon>
        <taxon>Pentapetalae</taxon>
        <taxon>rosids</taxon>
        <taxon>fabids</taxon>
        <taxon>Fagales</taxon>
        <taxon>Myricaceae</taxon>
        <taxon>Morella</taxon>
    </lineage>
</organism>
<keyword evidence="2" id="KW-1185">Reference proteome</keyword>
<comment type="caution">
    <text evidence="1">The sequence shown here is derived from an EMBL/GenBank/DDBJ whole genome shotgun (WGS) entry which is preliminary data.</text>
</comment>
<dbReference type="PANTHER" id="PTHR31009">
    <property type="entry name" value="S-ADENOSYL-L-METHIONINE:CARBOXYL METHYLTRANSFERASE FAMILY PROTEIN"/>
    <property type="match status" value="1"/>
</dbReference>
<keyword evidence="1" id="KW-0489">Methyltransferase</keyword>
<name>A0A6A1UZQ3_9ROSI</name>
<dbReference type="EMBL" id="RXIC02000025">
    <property type="protein sequence ID" value="KAB1205872.1"/>
    <property type="molecule type" value="Genomic_DNA"/>
</dbReference>
<dbReference type="GO" id="GO:0032259">
    <property type="term" value="P:methylation"/>
    <property type="evidence" value="ECO:0007669"/>
    <property type="project" value="UniProtKB-KW"/>
</dbReference>
<proteinExistence type="predicted"/>
<accession>A0A6A1UZQ3</accession>
<dbReference type="GO" id="GO:0008168">
    <property type="term" value="F:methyltransferase activity"/>
    <property type="evidence" value="ECO:0007669"/>
    <property type="project" value="UniProtKB-KW"/>
</dbReference>
<evidence type="ECO:0000313" key="2">
    <source>
        <dbReference type="Proteomes" id="UP000516437"/>
    </source>
</evidence>
<protein>
    <submittedName>
        <fullName evidence="1">Putative S-adenosylmethionine-dependent methyltransferase At5g37990</fullName>
    </submittedName>
</protein>
<gene>
    <name evidence="1" type="ORF">CJ030_MR7G027943</name>
</gene>
<dbReference type="InterPro" id="IPR005299">
    <property type="entry name" value="MeTrfase_7"/>
</dbReference>
<dbReference type="Gene3D" id="3.40.50.150">
    <property type="entry name" value="Vaccinia Virus protein VP39"/>
    <property type="match status" value="2"/>
</dbReference>
<reference evidence="1 2" key="1">
    <citation type="journal article" date="2019" name="Plant Biotechnol. J.">
        <title>The red bayberry genome and genetic basis of sex determination.</title>
        <authorList>
            <person name="Jia H.M."/>
            <person name="Jia H.J."/>
            <person name="Cai Q.L."/>
            <person name="Wang Y."/>
            <person name="Zhao H.B."/>
            <person name="Yang W.F."/>
            <person name="Wang G.Y."/>
            <person name="Li Y.H."/>
            <person name="Zhan D.L."/>
            <person name="Shen Y.T."/>
            <person name="Niu Q.F."/>
            <person name="Chang L."/>
            <person name="Qiu J."/>
            <person name="Zhao L."/>
            <person name="Xie H.B."/>
            <person name="Fu W.Y."/>
            <person name="Jin J."/>
            <person name="Li X.W."/>
            <person name="Jiao Y."/>
            <person name="Zhou C.C."/>
            <person name="Tu T."/>
            <person name="Chai C.Y."/>
            <person name="Gao J.L."/>
            <person name="Fan L.J."/>
            <person name="van de Weg E."/>
            <person name="Wang J.Y."/>
            <person name="Gao Z.S."/>
        </authorList>
    </citation>
    <scope>NUCLEOTIDE SEQUENCE [LARGE SCALE GENOMIC DNA]</scope>
    <source>
        <tissue evidence="1">Leaves</tissue>
    </source>
</reference>
<evidence type="ECO:0000313" key="1">
    <source>
        <dbReference type="EMBL" id="KAB1205872.1"/>
    </source>
</evidence>
<dbReference type="Proteomes" id="UP000516437">
    <property type="component" value="Chromosome 7"/>
</dbReference>
<dbReference type="AlphaFoldDB" id="A0A6A1UZQ3"/>
<sequence length="320" mass="35717">MLERCEITLVTIVQKLSASVEKEKIDEEIAKKLDVVNFCSASNTIRIADLGCGTGSNTFIAMRNLIEAVVKKYQSLCIKLPLPEFQVFFNDQASNDFNTLFNVLPEGNTLQPVCQVLSIAELCDKNSLACNKGRVHYTSAPNEVFHAYSAQFAKDVDNFLNARAKELVHGGLMIMILSGITEGTPYSQIPTGTVFDMIAAILLDMATEGLIHKDQVDTFNLPFYAASPEMIAGLVEKNGHFNIERLELTNPSELLEGPVDSRAWIMHLRAAMEDIFTKHFGREITNQMFEQLIRKLSSYSAKPESRSNDKVQLFIVLKSK</sequence>
<dbReference type="Pfam" id="PF03492">
    <property type="entry name" value="Methyltransf_7"/>
    <property type="match status" value="2"/>
</dbReference>